<dbReference type="PANTHER" id="PTHR47506:SF1">
    <property type="entry name" value="HTH-TYPE TRANSCRIPTIONAL REGULATOR YJDC"/>
    <property type="match status" value="1"/>
</dbReference>
<dbReference type="PROSITE" id="PS01081">
    <property type="entry name" value="HTH_TETR_1"/>
    <property type="match status" value="1"/>
</dbReference>
<dbReference type="SUPFAM" id="SSF48498">
    <property type="entry name" value="Tetracyclin repressor-like, C-terminal domain"/>
    <property type="match status" value="1"/>
</dbReference>
<organism evidence="6 7">
    <name type="scientific">Pseudovibrio exalbescens</name>
    <dbReference type="NCBI Taxonomy" id="197461"/>
    <lineage>
        <taxon>Bacteria</taxon>
        <taxon>Pseudomonadati</taxon>
        <taxon>Pseudomonadota</taxon>
        <taxon>Alphaproteobacteria</taxon>
        <taxon>Hyphomicrobiales</taxon>
        <taxon>Stappiaceae</taxon>
        <taxon>Pseudovibrio</taxon>
    </lineage>
</organism>
<dbReference type="SUPFAM" id="SSF46689">
    <property type="entry name" value="Homeodomain-like"/>
    <property type="match status" value="1"/>
</dbReference>
<dbReference type="RefSeq" id="WP_051268986.1">
    <property type="nucleotide sequence ID" value="NZ_LVVZ01000019.1"/>
</dbReference>
<dbReference type="InterPro" id="IPR001647">
    <property type="entry name" value="HTH_TetR"/>
</dbReference>
<dbReference type="Gene3D" id="1.10.357.10">
    <property type="entry name" value="Tetracycline Repressor, domain 2"/>
    <property type="match status" value="1"/>
</dbReference>
<dbReference type="EMBL" id="LVVZ01000019">
    <property type="protein sequence ID" value="OKL43609.1"/>
    <property type="molecule type" value="Genomic_DNA"/>
</dbReference>
<dbReference type="InterPro" id="IPR009057">
    <property type="entry name" value="Homeodomain-like_sf"/>
</dbReference>
<accession>A0A1U7JFV0</accession>
<protein>
    <recommendedName>
        <fullName evidence="5">HTH tetR-type domain-containing protein</fullName>
    </recommendedName>
</protein>
<dbReference type="PROSITE" id="PS50977">
    <property type="entry name" value="HTH_TETR_2"/>
    <property type="match status" value="1"/>
</dbReference>
<dbReference type="InterPro" id="IPR023772">
    <property type="entry name" value="DNA-bd_HTH_TetR-type_CS"/>
</dbReference>
<name>A0A1U7JFV0_9HYPH</name>
<keyword evidence="7" id="KW-1185">Reference proteome</keyword>
<gene>
    <name evidence="6" type="ORF">A3843_13365</name>
</gene>
<dbReference type="InterPro" id="IPR036271">
    <property type="entry name" value="Tet_transcr_reg_TetR-rel_C_sf"/>
</dbReference>
<reference evidence="6 7" key="1">
    <citation type="submission" date="2016-03" db="EMBL/GenBank/DDBJ databases">
        <title>Genome sequence of Nesiotobacter sp. nov., a moderately halophilic alphaproteobacterium isolated from the Yellow Sea, China.</title>
        <authorList>
            <person name="Zhang G."/>
            <person name="Zhang R."/>
        </authorList>
    </citation>
    <scope>NUCLEOTIDE SEQUENCE [LARGE SCALE GENOMIC DNA]</scope>
    <source>
        <strain evidence="6 7">WB1-6</strain>
    </source>
</reference>
<dbReference type="Pfam" id="PF00440">
    <property type="entry name" value="TetR_N"/>
    <property type="match status" value="1"/>
</dbReference>
<comment type="caution">
    <text evidence="6">The sequence shown here is derived from an EMBL/GenBank/DDBJ whole genome shotgun (WGS) entry which is preliminary data.</text>
</comment>
<keyword evidence="3" id="KW-0804">Transcription</keyword>
<evidence type="ECO:0000256" key="1">
    <source>
        <dbReference type="ARBA" id="ARBA00023015"/>
    </source>
</evidence>
<dbReference type="STRING" id="197461.A3843_13365"/>
<dbReference type="PANTHER" id="PTHR47506">
    <property type="entry name" value="TRANSCRIPTIONAL REGULATORY PROTEIN"/>
    <property type="match status" value="1"/>
</dbReference>
<dbReference type="Gene3D" id="1.10.10.60">
    <property type="entry name" value="Homeodomain-like"/>
    <property type="match status" value="1"/>
</dbReference>
<sequence>MTEPKPRGRPRRFDKDTALKSIKNLFWKQGFSATSLDDIAKETNINRPSLYAAFGSKEEMYLACMDLFVKDMTTMAEQALKSAPDARSGLINLFEGAIAIYTNNNVARGDKIEVPLGCLIACTAPSEAFYSERIATVLQKAFAELDASFSDALSRESAGVASIPEEQRPMIAQMLGTLLNGIGVRARAGASAEELNQIAVHYIDCLLPPPRS</sequence>
<proteinExistence type="predicted"/>
<keyword evidence="2 4" id="KW-0238">DNA-binding</keyword>
<dbReference type="AlphaFoldDB" id="A0A1U7JFV0"/>
<feature type="DNA-binding region" description="H-T-H motif" evidence="4">
    <location>
        <begin position="35"/>
        <end position="54"/>
    </location>
</feature>
<feature type="domain" description="HTH tetR-type" evidence="5">
    <location>
        <begin position="12"/>
        <end position="72"/>
    </location>
</feature>
<keyword evidence="1" id="KW-0805">Transcription regulation</keyword>
<evidence type="ECO:0000256" key="4">
    <source>
        <dbReference type="PROSITE-ProRule" id="PRU00335"/>
    </source>
</evidence>
<evidence type="ECO:0000313" key="7">
    <source>
        <dbReference type="Proteomes" id="UP000185783"/>
    </source>
</evidence>
<dbReference type="Proteomes" id="UP000185783">
    <property type="component" value="Unassembled WGS sequence"/>
</dbReference>
<evidence type="ECO:0000313" key="6">
    <source>
        <dbReference type="EMBL" id="OKL43609.1"/>
    </source>
</evidence>
<dbReference type="GO" id="GO:0003677">
    <property type="term" value="F:DNA binding"/>
    <property type="evidence" value="ECO:0007669"/>
    <property type="project" value="UniProtKB-UniRule"/>
</dbReference>
<evidence type="ECO:0000259" key="5">
    <source>
        <dbReference type="PROSITE" id="PS50977"/>
    </source>
</evidence>
<evidence type="ECO:0000256" key="3">
    <source>
        <dbReference type="ARBA" id="ARBA00023163"/>
    </source>
</evidence>
<evidence type="ECO:0000256" key="2">
    <source>
        <dbReference type="ARBA" id="ARBA00023125"/>
    </source>
</evidence>